<evidence type="ECO:0000313" key="4">
    <source>
        <dbReference type="Proteomes" id="UP001237642"/>
    </source>
</evidence>
<proteinExistence type="predicted"/>
<dbReference type="Proteomes" id="UP001237642">
    <property type="component" value="Unassembled WGS sequence"/>
</dbReference>
<accession>A0AAD8N078</accession>
<feature type="compositionally biased region" description="Acidic residues" evidence="1">
    <location>
        <begin position="277"/>
        <end position="286"/>
    </location>
</feature>
<feature type="region of interest" description="Disordered" evidence="1">
    <location>
        <begin position="183"/>
        <end position="406"/>
    </location>
</feature>
<keyword evidence="4" id="KW-1185">Reference proteome</keyword>
<feature type="compositionally biased region" description="Polar residues" evidence="1">
    <location>
        <begin position="361"/>
        <end position="383"/>
    </location>
</feature>
<feature type="compositionally biased region" description="Polar residues" evidence="1">
    <location>
        <begin position="315"/>
        <end position="325"/>
    </location>
</feature>
<dbReference type="InterPro" id="IPR058594">
    <property type="entry name" value="PB1-like_dom_pln"/>
</dbReference>
<evidence type="ECO:0000256" key="1">
    <source>
        <dbReference type="SAM" id="MobiDB-lite"/>
    </source>
</evidence>
<dbReference type="Pfam" id="PF26130">
    <property type="entry name" value="PB1-like"/>
    <property type="match status" value="1"/>
</dbReference>
<dbReference type="EMBL" id="JAUIZM010000004">
    <property type="protein sequence ID" value="KAK1391052.1"/>
    <property type="molecule type" value="Genomic_DNA"/>
</dbReference>
<reference evidence="3" key="1">
    <citation type="submission" date="2023-02" db="EMBL/GenBank/DDBJ databases">
        <title>Genome of toxic invasive species Heracleum sosnowskyi carries increased number of genes despite the absence of recent whole-genome duplications.</title>
        <authorList>
            <person name="Schelkunov M."/>
            <person name="Shtratnikova V."/>
            <person name="Makarenko M."/>
            <person name="Klepikova A."/>
            <person name="Omelchenko D."/>
            <person name="Novikova G."/>
            <person name="Obukhova E."/>
            <person name="Bogdanov V."/>
            <person name="Penin A."/>
            <person name="Logacheva M."/>
        </authorList>
    </citation>
    <scope>NUCLEOTIDE SEQUENCE</scope>
    <source>
        <strain evidence="3">Hsosn_3</strain>
        <tissue evidence="3">Leaf</tissue>
    </source>
</reference>
<feature type="domain" description="PB1-like" evidence="2">
    <location>
        <begin position="28"/>
        <end position="123"/>
    </location>
</feature>
<feature type="compositionally biased region" description="Basic and acidic residues" evidence="1">
    <location>
        <begin position="220"/>
        <end position="235"/>
    </location>
</feature>
<name>A0AAD8N078_9APIA</name>
<evidence type="ECO:0000259" key="2">
    <source>
        <dbReference type="Pfam" id="PF26130"/>
    </source>
</evidence>
<protein>
    <recommendedName>
        <fullName evidence="2">PB1-like domain-containing protein</fullName>
    </recommendedName>
</protein>
<feature type="compositionally biased region" description="Acidic residues" evidence="1">
    <location>
        <begin position="206"/>
        <end position="219"/>
    </location>
</feature>
<sequence>MEWFMRPRNEMHKYGTAECPNYTEYPSFFTIKLYDGGHFENLNSKFVNYKVDYFNFCNMDMMSMFEVGGMVSEAIGRKSVVIELYFKAPVEGMDEIGKLETDGDILVMTRLISKEVQYVEVFVVLIEAIAVEPLPSNIPNSNIPNSNAPVIELEDVSIEEMMQSESSSSSTDMEQEVHVIKKKKVKKVGRKPTPKKLSARRPILDASDDFEDPGFEADVEDHGKEFDDVFEDHGNGADQDQENVFETEDHGSGGGNEDEENVVEKEDQQNVVQNEDVSSEEDEEWFPDSSNDGNSDYEEDFGEVTGEYKGFEPTNEANSEATQEANEGAAMASTEANESGGQDNTTDGDDIPHEFFPGASQPITEGNDSQGGVFTGSPPNQEPISCGVDPKPWQKKKTVVTTRAEI</sequence>
<reference evidence="3" key="2">
    <citation type="submission" date="2023-05" db="EMBL/GenBank/DDBJ databases">
        <authorList>
            <person name="Schelkunov M.I."/>
        </authorList>
    </citation>
    <scope>NUCLEOTIDE SEQUENCE</scope>
    <source>
        <strain evidence="3">Hsosn_3</strain>
        <tissue evidence="3">Leaf</tissue>
    </source>
</reference>
<gene>
    <name evidence="3" type="ORF">POM88_019230</name>
</gene>
<feature type="compositionally biased region" description="Polar residues" evidence="1">
    <location>
        <begin position="334"/>
        <end position="345"/>
    </location>
</feature>
<evidence type="ECO:0000313" key="3">
    <source>
        <dbReference type="EMBL" id="KAK1391052.1"/>
    </source>
</evidence>
<feature type="compositionally biased region" description="Basic residues" evidence="1">
    <location>
        <begin position="183"/>
        <end position="199"/>
    </location>
</feature>
<comment type="caution">
    <text evidence="3">The sequence shown here is derived from an EMBL/GenBank/DDBJ whole genome shotgun (WGS) entry which is preliminary data.</text>
</comment>
<dbReference type="AlphaFoldDB" id="A0AAD8N078"/>
<organism evidence="3 4">
    <name type="scientific">Heracleum sosnowskyi</name>
    <dbReference type="NCBI Taxonomy" id="360622"/>
    <lineage>
        <taxon>Eukaryota</taxon>
        <taxon>Viridiplantae</taxon>
        <taxon>Streptophyta</taxon>
        <taxon>Embryophyta</taxon>
        <taxon>Tracheophyta</taxon>
        <taxon>Spermatophyta</taxon>
        <taxon>Magnoliopsida</taxon>
        <taxon>eudicotyledons</taxon>
        <taxon>Gunneridae</taxon>
        <taxon>Pentapetalae</taxon>
        <taxon>asterids</taxon>
        <taxon>campanulids</taxon>
        <taxon>Apiales</taxon>
        <taxon>Apiaceae</taxon>
        <taxon>Apioideae</taxon>
        <taxon>apioid superclade</taxon>
        <taxon>Tordylieae</taxon>
        <taxon>Tordyliinae</taxon>
        <taxon>Heracleum</taxon>
    </lineage>
</organism>